<keyword evidence="4" id="KW-1185">Reference proteome</keyword>
<feature type="region of interest" description="Disordered" evidence="2">
    <location>
        <begin position="652"/>
        <end position="672"/>
    </location>
</feature>
<evidence type="ECO:0000256" key="2">
    <source>
        <dbReference type="SAM" id="MobiDB-lite"/>
    </source>
</evidence>
<feature type="region of interest" description="Disordered" evidence="2">
    <location>
        <begin position="1157"/>
        <end position="1231"/>
    </location>
</feature>
<feature type="coiled-coil region" evidence="1">
    <location>
        <begin position="762"/>
        <end position="821"/>
    </location>
</feature>
<name>A0ABR1FUI1_AURAN</name>
<evidence type="ECO:0000313" key="4">
    <source>
        <dbReference type="Proteomes" id="UP001363151"/>
    </source>
</evidence>
<organism evidence="3 4">
    <name type="scientific">Aureococcus anophagefferens</name>
    <name type="common">Harmful bloom alga</name>
    <dbReference type="NCBI Taxonomy" id="44056"/>
    <lineage>
        <taxon>Eukaryota</taxon>
        <taxon>Sar</taxon>
        <taxon>Stramenopiles</taxon>
        <taxon>Ochrophyta</taxon>
        <taxon>Pelagophyceae</taxon>
        <taxon>Pelagomonadales</taxon>
        <taxon>Pelagomonadaceae</taxon>
        <taxon>Aureococcus</taxon>
    </lineage>
</organism>
<protein>
    <submittedName>
        <fullName evidence="3">Uncharacterized protein</fullName>
    </submittedName>
</protein>
<reference evidence="3 4" key="1">
    <citation type="submission" date="2024-03" db="EMBL/GenBank/DDBJ databases">
        <title>Aureococcus anophagefferens CCMP1851 and Kratosvirus quantuckense: Draft genome of a second virus-susceptible host strain in the model system.</title>
        <authorList>
            <person name="Chase E."/>
            <person name="Truchon A.R."/>
            <person name="Schepens W."/>
            <person name="Wilhelm S.W."/>
        </authorList>
    </citation>
    <scope>NUCLEOTIDE SEQUENCE [LARGE SCALE GENOMIC DNA]</scope>
    <source>
        <strain evidence="3 4">CCMP1851</strain>
    </source>
</reference>
<accession>A0ABR1FUI1</accession>
<keyword evidence="1" id="KW-0175">Coiled coil</keyword>
<sequence length="1231" mass="131893">MAQRFRGGGGVAGALGGLPPGAGRNPPVDPAAAFAAYNQRGGLPARGLDVGPEYDPGPIVNRAADVLVSVRRAELELAVQRRTLVELREEIAALREARDRDARNEAPAAAAVYKVAARLSTDERRLEEFANVFKAMADRIKVLERQSEGYLEVGQRRLNALEARLGGVGDVGQLAVAAKRTAEEAANNSVAIELQENHLDGVKADVARVGQGVESSKKLAERVRDEGAKVADNLRTSLSGAEAQARAALTDESSARRDAVARAEENAVANVRELERREHERFLDVQTTIDGVDARVVQEVSDREKAVGEVATDVVRRWDAIHEVRVQDQQARQAEGEALRTAIALAHRQTNRAVDDLGDEVRAAKRAFEDRAKTVEKAERERIDAYQKVATKRFDELERVLSAEIAARRDGASKLAARQVAVEDAARDDLLKSCSKLGARIEDVDHRVGDGLRAMQESALTTAKAVAQCRVELSAADAARRPRRSADRKTADADGAEAARVLVAATAKRLEAHTESRHSDAKTLARALVEDEAAARVRVAADLRLEAEERRRSREREAAARDAAAYLLHRVADEAQGAKNAALAREIDATEDRSRRRFEANGRRLRPRRGRAAADDALDRRDHARAALGAALDRVADGDAAARRAQLGRDARATDAEATASAAWRENETDARGRAEAAIHRRIGGEEETRIHGDAALGERIDDEEEERIGADAAARAASEEAFADARARAESAAALDRRGPRRRRGPAATLRTVCDAIATDIAAENDRARAAEAALASEAREAAELQRRRTDDQAALAEAVSTLEDELEDADLRLAATAAAADAATRDALFATDARLGDSLDERASALAGRVDDEVRDRVAALAAHAEKTDETTSALGVDVAEARTAAAALTSDVEVKLLARTSELEAKLEEDLASRGSSLEARAAELEEKLAEEATSRGADFQRVTEDLEAKAAALTDAVAAEAAARDSALVAAKDAEQQRFYETTQENEEKRDALKAELTEALAAESAARTEALASETAARAEALASETAARAELSKEVGLLDATLEERCSGLDHKIDEEIRAAGASSTDALQVLKDEIATTEEVKRAELSAKLSEDLDGNYSALESKVEDADAKAKALETKLADVEHKLADEASSRAAAVDGCKAAAEAKVAALKSELTDDVSKRVGDVKASLEAEIRDAREKADKAEKSADKAGKEAAKASTFEEPPSDDDGPEKETPPQEEPKKDD</sequence>
<dbReference type="Proteomes" id="UP001363151">
    <property type="component" value="Unassembled WGS sequence"/>
</dbReference>
<proteinExistence type="predicted"/>
<evidence type="ECO:0000256" key="1">
    <source>
        <dbReference type="SAM" id="Coils"/>
    </source>
</evidence>
<feature type="region of interest" description="Disordered" evidence="2">
    <location>
        <begin position="1"/>
        <end position="30"/>
    </location>
</feature>
<dbReference type="EMBL" id="JBBJCI010000227">
    <property type="protein sequence ID" value="KAK7238939.1"/>
    <property type="molecule type" value="Genomic_DNA"/>
</dbReference>
<feature type="compositionally biased region" description="Basic and acidic residues" evidence="2">
    <location>
        <begin position="1218"/>
        <end position="1231"/>
    </location>
</feature>
<comment type="caution">
    <text evidence="3">The sequence shown here is derived from an EMBL/GenBank/DDBJ whole genome shotgun (WGS) entry which is preliminary data.</text>
</comment>
<feature type="coiled-coil region" evidence="1">
    <location>
        <begin position="1097"/>
        <end position="1138"/>
    </location>
</feature>
<feature type="compositionally biased region" description="Basic and acidic residues" evidence="2">
    <location>
        <begin position="1160"/>
        <end position="1202"/>
    </location>
</feature>
<evidence type="ECO:0000313" key="3">
    <source>
        <dbReference type="EMBL" id="KAK7238939.1"/>
    </source>
</evidence>
<feature type="compositionally biased region" description="Gly residues" evidence="2">
    <location>
        <begin position="1"/>
        <end position="20"/>
    </location>
</feature>
<feature type="coiled-coil region" evidence="1">
    <location>
        <begin position="70"/>
        <end position="146"/>
    </location>
</feature>
<gene>
    <name evidence="3" type="ORF">SO694_00026252</name>
</gene>